<comment type="caution">
    <text evidence="1">The sequence shown here is derived from an EMBL/GenBank/DDBJ whole genome shotgun (WGS) entry which is preliminary data.</text>
</comment>
<organism evidence="1 2">
    <name type="scientific">Orbilia oligospora</name>
    <name type="common">Nematode-trapping fungus</name>
    <name type="synonym">Arthrobotrys oligospora</name>
    <dbReference type="NCBI Taxonomy" id="2813651"/>
    <lineage>
        <taxon>Eukaryota</taxon>
        <taxon>Fungi</taxon>
        <taxon>Dikarya</taxon>
        <taxon>Ascomycota</taxon>
        <taxon>Pezizomycotina</taxon>
        <taxon>Orbiliomycetes</taxon>
        <taxon>Orbiliales</taxon>
        <taxon>Orbiliaceae</taxon>
        <taxon>Orbilia</taxon>
    </lineage>
</organism>
<dbReference type="Proteomes" id="UP000475325">
    <property type="component" value="Unassembled WGS sequence"/>
</dbReference>
<dbReference type="EMBL" id="WIQW01000099">
    <property type="protein sequence ID" value="KAF3084331.1"/>
    <property type="molecule type" value="Genomic_DNA"/>
</dbReference>
<dbReference type="AlphaFoldDB" id="A0A7C8N127"/>
<reference evidence="1 2" key="1">
    <citation type="submission" date="2019-06" db="EMBL/GenBank/DDBJ databases">
        <authorList>
            <person name="Palmer J.M."/>
        </authorList>
    </citation>
    <scope>NUCLEOTIDE SEQUENCE [LARGE SCALE GENOMIC DNA]</scope>
    <source>
        <strain evidence="1 2">TWF102</strain>
    </source>
</reference>
<gene>
    <name evidence="1" type="ORF">TWF102_012035</name>
</gene>
<evidence type="ECO:0000313" key="1">
    <source>
        <dbReference type="EMBL" id="KAF3084331.1"/>
    </source>
</evidence>
<accession>A0A7C8N127</accession>
<protein>
    <submittedName>
        <fullName evidence="1">Uncharacterized protein</fullName>
    </submittedName>
</protein>
<evidence type="ECO:0000313" key="2">
    <source>
        <dbReference type="Proteomes" id="UP000475325"/>
    </source>
</evidence>
<proteinExistence type="predicted"/>
<sequence length="110" mass="12170">MYVAVKLAVPTSLSHCALVRHWHSKPDESDVRFESEKARKRGRLQGVRPRARFSGCFGPSSGDPGELAAGNPFCQKDLAGAEENGLRLQHRDEPGNTWCIRWPFAGKGHS</sequence>
<name>A0A7C8N127_ORBOL</name>